<keyword evidence="1" id="KW-0472">Membrane</keyword>
<reference evidence="2 3" key="1">
    <citation type="submission" date="2023-05" db="EMBL/GenBank/DDBJ databases">
        <title>Corynebacterium suedekumii sp. nov. and Corynebacterium breve sp. nov. isolated from raw cow's milk.</title>
        <authorList>
            <person name="Baer M.K."/>
            <person name="Mehl L."/>
            <person name="Hellmuth R."/>
            <person name="Marke G."/>
            <person name="Lipski A."/>
        </authorList>
    </citation>
    <scope>NUCLEOTIDE SEQUENCE [LARGE SCALE GENOMIC DNA]</scope>
    <source>
        <strain evidence="2 3">LM112</strain>
    </source>
</reference>
<keyword evidence="3" id="KW-1185">Reference proteome</keyword>
<proteinExistence type="predicted"/>
<accession>A0ABY8VUY3</accession>
<sequence>MGTAAGTPLWGFVQDATGDFELAFRLLPLLLAITVAGLLLAMNRGQAFYTGNYTEPHARA</sequence>
<dbReference type="RefSeq" id="WP_284875902.1">
    <property type="nucleotide sequence ID" value="NZ_CP126970.1"/>
</dbReference>
<dbReference type="EMBL" id="CP126970">
    <property type="protein sequence ID" value="WIM71330.1"/>
    <property type="molecule type" value="Genomic_DNA"/>
</dbReference>
<evidence type="ECO:0000256" key="1">
    <source>
        <dbReference type="SAM" id="Phobius"/>
    </source>
</evidence>
<gene>
    <name evidence="2" type="ORF">QP029_06020</name>
</gene>
<evidence type="ECO:0000313" key="3">
    <source>
        <dbReference type="Proteomes" id="UP001238805"/>
    </source>
</evidence>
<protein>
    <recommendedName>
        <fullName evidence="4">MFS transporter</fullName>
    </recommendedName>
</protein>
<evidence type="ECO:0000313" key="2">
    <source>
        <dbReference type="EMBL" id="WIM71330.1"/>
    </source>
</evidence>
<keyword evidence="1" id="KW-1133">Transmembrane helix</keyword>
<keyword evidence="1" id="KW-0812">Transmembrane</keyword>
<evidence type="ECO:0008006" key="4">
    <source>
        <dbReference type="Google" id="ProtNLM"/>
    </source>
</evidence>
<feature type="transmembrane region" description="Helical" evidence="1">
    <location>
        <begin position="22"/>
        <end position="42"/>
    </location>
</feature>
<dbReference type="Proteomes" id="UP001238805">
    <property type="component" value="Chromosome"/>
</dbReference>
<name>A0ABY8VUY3_9CORY</name>
<organism evidence="2 3">
    <name type="scientific">Corynebacterium suedekumii</name>
    <dbReference type="NCBI Taxonomy" id="3049801"/>
    <lineage>
        <taxon>Bacteria</taxon>
        <taxon>Bacillati</taxon>
        <taxon>Actinomycetota</taxon>
        <taxon>Actinomycetes</taxon>
        <taxon>Mycobacteriales</taxon>
        <taxon>Corynebacteriaceae</taxon>
        <taxon>Corynebacterium</taxon>
    </lineage>
</organism>